<dbReference type="AlphaFoldDB" id="Q5BZC6"/>
<evidence type="ECO:0000313" key="1">
    <source>
        <dbReference type="EMBL" id="AAX27249.1"/>
    </source>
</evidence>
<sequence>MYCEPTAQIISSETRFHVIEPAICSRSVIR</sequence>
<organism evidence="1">
    <name type="scientific">Schistosoma japonicum</name>
    <name type="common">Blood fluke</name>
    <dbReference type="NCBI Taxonomy" id="6182"/>
    <lineage>
        <taxon>Eukaryota</taxon>
        <taxon>Metazoa</taxon>
        <taxon>Spiralia</taxon>
        <taxon>Lophotrochozoa</taxon>
        <taxon>Platyhelminthes</taxon>
        <taxon>Trematoda</taxon>
        <taxon>Digenea</taxon>
        <taxon>Strigeidida</taxon>
        <taxon>Schistosomatoidea</taxon>
        <taxon>Schistosomatidae</taxon>
        <taxon>Schistosoma</taxon>
    </lineage>
</organism>
<reference evidence="1" key="2">
    <citation type="journal article" date="2006" name="PLoS Pathog.">
        <title>New perspectives on host-parasite interplay by comparative transcriptomic and proteomic analyses of Schistosoma japonicum.</title>
        <authorList>
            <person name="Liu F."/>
            <person name="Lu J."/>
            <person name="Hu W."/>
            <person name="Wang S.Y."/>
            <person name="Cui S.J."/>
            <person name="Chi M."/>
            <person name="Yan Q."/>
            <person name="Wang X.R."/>
            <person name="Song H.D."/>
            <person name="Xu X.N."/>
            <person name="Wang J.J."/>
            <person name="Zhang X.L."/>
            <person name="Zhang X."/>
            <person name="Wang Z.Q."/>
            <person name="Xue C.L."/>
            <person name="Brindley P.J."/>
            <person name="McManus D.P."/>
            <person name="Yang P.Y."/>
            <person name="Feng Z."/>
            <person name="Chen Z."/>
            <person name="Han Z.G."/>
        </authorList>
    </citation>
    <scope>NUCLEOTIDE SEQUENCE</scope>
</reference>
<reference evidence="1" key="1">
    <citation type="submission" date="2005-03" db="EMBL/GenBank/DDBJ databases">
        <authorList>
            <person name="Han Z."/>
        </authorList>
    </citation>
    <scope>NUCLEOTIDE SEQUENCE</scope>
</reference>
<dbReference type="EMBL" id="AY811360">
    <property type="protein sequence ID" value="AAX27249.1"/>
    <property type="molecule type" value="mRNA"/>
</dbReference>
<proteinExistence type="evidence at transcript level"/>
<protein>
    <submittedName>
        <fullName evidence="1">Uncharacterized protein</fullName>
    </submittedName>
</protein>
<name>Q5BZC6_SCHJA</name>
<accession>Q5BZC6</accession>